<gene>
    <name evidence="1" type="ORF">DR999_PMT04197</name>
</gene>
<dbReference type="EMBL" id="QXTE01000022">
    <property type="protein sequence ID" value="TFK12405.1"/>
    <property type="molecule type" value="Genomic_DNA"/>
</dbReference>
<organism evidence="1 2">
    <name type="scientific">Platysternon megacephalum</name>
    <name type="common">big-headed turtle</name>
    <dbReference type="NCBI Taxonomy" id="55544"/>
    <lineage>
        <taxon>Eukaryota</taxon>
        <taxon>Metazoa</taxon>
        <taxon>Chordata</taxon>
        <taxon>Craniata</taxon>
        <taxon>Vertebrata</taxon>
        <taxon>Euteleostomi</taxon>
        <taxon>Archelosauria</taxon>
        <taxon>Testudinata</taxon>
        <taxon>Testudines</taxon>
        <taxon>Cryptodira</taxon>
        <taxon>Durocryptodira</taxon>
        <taxon>Testudinoidea</taxon>
        <taxon>Platysternidae</taxon>
        <taxon>Platysternon</taxon>
    </lineage>
</organism>
<name>A0A4D9ETA6_9SAUR</name>
<protein>
    <submittedName>
        <fullName evidence="1">N-acetylated-alpha-linked acidic dipeptidase-like protein</fullName>
    </submittedName>
</protein>
<accession>A0A4D9ETA6</accession>
<comment type="caution">
    <text evidence="1">The sequence shown here is derived from an EMBL/GenBank/DDBJ whole genome shotgun (WGS) entry which is preliminary data.</text>
</comment>
<dbReference type="AlphaFoldDB" id="A0A4D9ETA6"/>
<keyword evidence="2" id="KW-1185">Reference proteome</keyword>
<dbReference type="Proteomes" id="UP000297703">
    <property type="component" value="Unassembled WGS sequence"/>
</dbReference>
<sequence length="137" mass="16245">MKYEFYNSSFKTVCDSSSPTFRSRHRNRIIYVERESEREKCPVYTRTFITVDMSQCQLLKIAQCYSLAQLPVSCSRNCFITNLKIFHSTHISLKFVFNTQFVIYTTTLTNSKWQQVTSTCFFVFCINQDYKLCLISR</sequence>
<reference evidence="1 2" key="1">
    <citation type="submission" date="2019-04" db="EMBL/GenBank/DDBJ databases">
        <title>Draft genome of the big-headed turtle Platysternon megacephalum.</title>
        <authorList>
            <person name="Gong S."/>
        </authorList>
    </citation>
    <scope>NUCLEOTIDE SEQUENCE [LARGE SCALE GENOMIC DNA]</scope>
    <source>
        <strain evidence="1">DO16091913</strain>
        <tissue evidence="1">Muscle</tissue>
    </source>
</reference>
<proteinExistence type="predicted"/>
<evidence type="ECO:0000313" key="1">
    <source>
        <dbReference type="EMBL" id="TFK12405.1"/>
    </source>
</evidence>
<evidence type="ECO:0000313" key="2">
    <source>
        <dbReference type="Proteomes" id="UP000297703"/>
    </source>
</evidence>
<reference evidence="1 2" key="2">
    <citation type="submission" date="2019-04" db="EMBL/GenBank/DDBJ databases">
        <title>The genome sequence of big-headed turtle.</title>
        <authorList>
            <person name="Gong S."/>
        </authorList>
    </citation>
    <scope>NUCLEOTIDE SEQUENCE [LARGE SCALE GENOMIC DNA]</scope>
    <source>
        <strain evidence="1">DO16091913</strain>
        <tissue evidence="1">Muscle</tissue>
    </source>
</reference>